<name>A0ACC0HEB1_9ERIC</name>
<accession>A0ACC0HEB1</accession>
<dbReference type="EMBL" id="CM045762">
    <property type="protein sequence ID" value="KAI8011233.1"/>
    <property type="molecule type" value="Genomic_DNA"/>
</dbReference>
<gene>
    <name evidence="1" type="ORF">LOK49_LG06G01419</name>
</gene>
<comment type="caution">
    <text evidence="1">The sequence shown here is derived from an EMBL/GenBank/DDBJ whole genome shotgun (WGS) entry which is preliminary data.</text>
</comment>
<sequence length="113" mass="13328">MMLNFPTQPFHRDSPLVVDLSTTIPWLSENGDLQRIHNRWILLDRCSTYNPEDEEQDIDEPESARPKSTSRMTNFKDSFDKKEDEVMESIKRKSDNKRQASQHFDRQPNSSSK</sequence>
<evidence type="ECO:0000313" key="2">
    <source>
        <dbReference type="Proteomes" id="UP001060215"/>
    </source>
</evidence>
<protein>
    <submittedName>
        <fullName evidence="1">Glutamate receptor 3.3</fullName>
    </submittedName>
</protein>
<reference evidence="1 2" key="1">
    <citation type="journal article" date="2022" name="Plant J.">
        <title>Chromosome-level genome of Camellia lanceoleosa provides a valuable resource for understanding genome evolution and self-incompatibility.</title>
        <authorList>
            <person name="Gong W."/>
            <person name="Xiao S."/>
            <person name="Wang L."/>
            <person name="Liao Z."/>
            <person name="Chang Y."/>
            <person name="Mo W."/>
            <person name="Hu G."/>
            <person name="Li W."/>
            <person name="Zhao G."/>
            <person name="Zhu H."/>
            <person name="Hu X."/>
            <person name="Ji K."/>
            <person name="Xiang X."/>
            <person name="Song Q."/>
            <person name="Yuan D."/>
            <person name="Jin S."/>
            <person name="Zhang L."/>
        </authorList>
    </citation>
    <scope>NUCLEOTIDE SEQUENCE [LARGE SCALE GENOMIC DNA]</scope>
    <source>
        <strain evidence="1">SQ_2022a</strain>
    </source>
</reference>
<proteinExistence type="predicted"/>
<keyword evidence="1" id="KW-0675">Receptor</keyword>
<organism evidence="1 2">
    <name type="scientific">Camellia lanceoleosa</name>
    <dbReference type="NCBI Taxonomy" id="1840588"/>
    <lineage>
        <taxon>Eukaryota</taxon>
        <taxon>Viridiplantae</taxon>
        <taxon>Streptophyta</taxon>
        <taxon>Embryophyta</taxon>
        <taxon>Tracheophyta</taxon>
        <taxon>Spermatophyta</taxon>
        <taxon>Magnoliopsida</taxon>
        <taxon>eudicotyledons</taxon>
        <taxon>Gunneridae</taxon>
        <taxon>Pentapetalae</taxon>
        <taxon>asterids</taxon>
        <taxon>Ericales</taxon>
        <taxon>Theaceae</taxon>
        <taxon>Camellia</taxon>
    </lineage>
</organism>
<dbReference type="Proteomes" id="UP001060215">
    <property type="component" value="Chromosome 5"/>
</dbReference>
<evidence type="ECO:0000313" key="1">
    <source>
        <dbReference type="EMBL" id="KAI8011233.1"/>
    </source>
</evidence>
<keyword evidence="2" id="KW-1185">Reference proteome</keyword>